<evidence type="ECO:0000259" key="1">
    <source>
        <dbReference type="Pfam" id="PF12697"/>
    </source>
</evidence>
<sequence length="384" mass="41899">MTPKPPPPRIPTAAETLKHPAFRTAIWRLKPDRKGLAAVGNGRGGPFRISWEIHGVGPIKVVLIMGLGALKSAWQRQTLHFGHERRDEYSVLLFDNRGVGESDKPFMRYSTSEMALDIAELLADPAVGWLPSFPLPSSPSDPPAARTLHVVGTSMGGMIAQELAVLIPHSLASLSLIGTAAAVENTTTFTENIMKIASMILPKGGDRSMADATRSIFAHEWISLPDDVHLPDPATTPGCLPPFADSLSSTEGTGGNDDKYLRFDTNAQRFVAQELHKQMDPAGGRFKLKGFILQLIAAGWHRKSPEQLAAMADAVGRERILIMHGVEDGMITIPHGHKLIDYVKPEKGLVLEGLGHAPLLERWKWFHELLTEHFLAGEKLSGRG</sequence>
<dbReference type="RefSeq" id="XP_062634727.1">
    <property type="nucleotide sequence ID" value="XM_062784491.1"/>
</dbReference>
<dbReference type="InterPro" id="IPR050471">
    <property type="entry name" value="AB_hydrolase"/>
</dbReference>
<feature type="domain" description="AB hydrolase-1" evidence="1">
    <location>
        <begin position="61"/>
        <end position="367"/>
    </location>
</feature>
<dbReference type="InterPro" id="IPR029058">
    <property type="entry name" value="AB_hydrolase_fold"/>
</dbReference>
<gene>
    <name evidence="2" type="ORF">C8A04DRAFT_39191</name>
</gene>
<evidence type="ECO:0000313" key="3">
    <source>
        <dbReference type="Proteomes" id="UP001302676"/>
    </source>
</evidence>
<dbReference type="GO" id="GO:0016787">
    <property type="term" value="F:hydrolase activity"/>
    <property type="evidence" value="ECO:0007669"/>
    <property type="project" value="UniProtKB-KW"/>
</dbReference>
<name>A0AAN6UYZ4_9PEZI</name>
<proteinExistence type="predicted"/>
<dbReference type="Gene3D" id="3.40.50.1820">
    <property type="entry name" value="alpha/beta hydrolase"/>
    <property type="match status" value="1"/>
</dbReference>
<dbReference type="PANTHER" id="PTHR43433:SF5">
    <property type="entry name" value="AB HYDROLASE-1 DOMAIN-CONTAINING PROTEIN"/>
    <property type="match status" value="1"/>
</dbReference>
<comment type="caution">
    <text evidence="2">The sequence shown here is derived from an EMBL/GenBank/DDBJ whole genome shotgun (WGS) entry which is preliminary data.</text>
</comment>
<dbReference type="Proteomes" id="UP001302676">
    <property type="component" value="Unassembled WGS sequence"/>
</dbReference>
<reference evidence="2" key="1">
    <citation type="journal article" date="2023" name="Mol. Phylogenet. Evol.">
        <title>Genome-scale phylogeny and comparative genomics of the fungal order Sordariales.</title>
        <authorList>
            <person name="Hensen N."/>
            <person name="Bonometti L."/>
            <person name="Westerberg I."/>
            <person name="Brannstrom I.O."/>
            <person name="Guillou S."/>
            <person name="Cros-Aarteil S."/>
            <person name="Calhoun S."/>
            <person name="Haridas S."/>
            <person name="Kuo A."/>
            <person name="Mondo S."/>
            <person name="Pangilinan J."/>
            <person name="Riley R."/>
            <person name="LaButti K."/>
            <person name="Andreopoulos B."/>
            <person name="Lipzen A."/>
            <person name="Chen C."/>
            <person name="Yan M."/>
            <person name="Daum C."/>
            <person name="Ng V."/>
            <person name="Clum A."/>
            <person name="Steindorff A."/>
            <person name="Ohm R.A."/>
            <person name="Martin F."/>
            <person name="Silar P."/>
            <person name="Natvig D.O."/>
            <person name="Lalanne C."/>
            <person name="Gautier V."/>
            <person name="Ament-Velasquez S.L."/>
            <person name="Kruys A."/>
            <person name="Hutchinson M.I."/>
            <person name="Powell A.J."/>
            <person name="Barry K."/>
            <person name="Miller A.N."/>
            <person name="Grigoriev I.V."/>
            <person name="Debuchy R."/>
            <person name="Gladieux P."/>
            <person name="Hiltunen Thoren M."/>
            <person name="Johannesson H."/>
        </authorList>
    </citation>
    <scope>NUCLEOTIDE SEQUENCE</scope>
    <source>
        <strain evidence="2">CBS 141.50</strain>
    </source>
</reference>
<keyword evidence="2" id="KW-0378">Hydrolase</keyword>
<protein>
    <submittedName>
        <fullName evidence="2">Alpha/Beta hydrolase protein</fullName>
    </submittedName>
</protein>
<organism evidence="2 3">
    <name type="scientific">Dichotomopilus funicola</name>
    <dbReference type="NCBI Taxonomy" id="1934379"/>
    <lineage>
        <taxon>Eukaryota</taxon>
        <taxon>Fungi</taxon>
        <taxon>Dikarya</taxon>
        <taxon>Ascomycota</taxon>
        <taxon>Pezizomycotina</taxon>
        <taxon>Sordariomycetes</taxon>
        <taxon>Sordariomycetidae</taxon>
        <taxon>Sordariales</taxon>
        <taxon>Chaetomiaceae</taxon>
        <taxon>Dichotomopilus</taxon>
    </lineage>
</organism>
<dbReference type="InterPro" id="IPR000073">
    <property type="entry name" value="AB_hydrolase_1"/>
</dbReference>
<dbReference type="SUPFAM" id="SSF53474">
    <property type="entry name" value="alpha/beta-Hydrolases"/>
    <property type="match status" value="1"/>
</dbReference>
<accession>A0AAN6UYZ4</accession>
<dbReference type="AlphaFoldDB" id="A0AAN6UYZ4"/>
<dbReference type="PANTHER" id="PTHR43433">
    <property type="entry name" value="HYDROLASE, ALPHA/BETA FOLD FAMILY PROTEIN"/>
    <property type="match status" value="1"/>
</dbReference>
<dbReference type="EMBL" id="MU853613">
    <property type="protein sequence ID" value="KAK4141356.1"/>
    <property type="molecule type" value="Genomic_DNA"/>
</dbReference>
<evidence type="ECO:0000313" key="2">
    <source>
        <dbReference type="EMBL" id="KAK4141356.1"/>
    </source>
</evidence>
<reference evidence="2" key="2">
    <citation type="submission" date="2023-05" db="EMBL/GenBank/DDBJ databases">
        <authorList>
            <consortium name="Lawrence Berkeley National Laboratory"/>
            <person name="Steindorff A."/>
            <person name="Hensen N."/>
            <person name="Bonometti L."/>
            <person name="Westerberg I."/>
            <person name="Brannstrom I.O."/>
            <person name="Guillou S."/>
            <person name="Cros-Aarteil S."/>
            <person name="Calhoun S."/>
            <person name="Haridas S."/>
            <person name="Kuo A."/>
            <person name="Mondo S."/>
            <person name="Pangilinan J."/>
            <person name="Riley R."/>
            <person name="Labutti K."/>
            <person name="Andreopoulos B."/>
            <person name="Lipzen A."/>
            <person name="Chen C."/>
            <person name="Yanf M."/>
            <person name="Daum C."/>
            <person name="Ng V."/>
            <person name="Clum A."/>
            <person name="Ohm R."/>
            <person name="Martin F."/>
            <person name="Silar P."/>
            <person name="Natvig D."/>
            <person name="Lalanne C."/>
            <person name="Gautier V."/>
            <person name="Ament-Velasquez S.L."/>
            <person name="Kruys A."/>
            <person name="Hutchinson M.I."/>
            <person name="Powell A.J."/>
            <person name="Barry K."/>
            <person name="Miller A.N."/>
            <person name="Grigoriev I.V."/>
            <person name="Debuchy R."/>
            <person name="Gladieux P."/>
            <person name="Thoren M.H."/>
            <person name="Johannesson H."/>
        </authorList>
    </citation>
    <scope>NUCLEOTIDE SEQUENCE</scope>
    <source>
        <strain evidence="2">CBS 141.50</strain>
    </source>
</reference>
<keyword evidence="3" id="KW-1185">Reference proteome</keyword>
<dbReference type="Pfam" id="PF12697">
    <property type="entry name" value="Abhydrolase_6"/>
    <property type="match status" value="1"/>
</dbReference>
<dbReference type="GeneID" id="87821104"/>